<dbReference type="AlphaFoldDB" id="K8ZB89"/>
<keyword evidence="2" id="KW-1185">Reference proteome</keyword>
<dbReference type="Pfam" id="PF18907">
    <property type="entry name" value="DUF5662"/>
    <property type="match status" value="1"/>
</dbReference>
<dbReference type="STRING" id="1234409.C683_0648"/>
<dbReference type="EMBL" id="AMYT01000017">
    <property type="protein sequence ID" value="EKU27317.1"/>
    <property type="molecule type" value="Genomic_DNA"/>
</dbReference>
<accession>K8ZB89</accession>
<comment type="caution">
    <text evidence="1">The sequence shown here is derived from an EMBL/GenBank/DDBJ whole genome shotgun (WGS) entry which is preliminary data.</text>
</comment>
<dbReference type="OrthoDB" id="9784470at2"/>
<dbReference type="eggNOG" id="ENOG502ZRIE">
    <property type="taxonomic scope" value="Bacteria"/>
</dbReference>
<reference evidence="1 2" key="1">
    <citation type="journal article" date="2013" name="Genome Announc.">
        <title>Draft Genome Sequence of Catellicoccus marimammalium, a Novel Species Commonly Found in Gull Feces.</title>
        <authorList>
            <person name="Weigand M.R."/>
            <person name="Ryu H."/>
            <person name="Bozcek L."/>
            <person name="Konstantinidis K.T."/>
            <person name="Santo Domingo J.W."/>
        </authorList>
    </citation>
    <scope>NUCLEOTIDE SEQUENCE [LARGE SCALE GENOMIC DNA]</scope>
    <source>
        <strain evidence="1 2">M35/04/3</strain>
    </source>
</reference>
<dbReference type="Proteomes" id="UP000016057">
    <property type="component" value="Unassembled WGS sequence"/>
</dbReference>
<dbReference type="RefSeq" id="WP_009489967.1">
    <property type="nucleotide sequence ID" value="NZ_AMYT01000017.1"/>
</dbReference>
<protein>
    <recommendedName>
        <fullName evidence="3">Catalase</fullName>
    </recommendedName>
</protein>
<dbReference type="InterPro" id="IPR043721">
    <property type="entry name" value="DUF5662"/>
</dbReference>
<evidence type="ECO:0008006" key="3">
    <source>
        <dbReference type="Google" id="ProtNLM"/>
    </source>
</evidence>
<sequence length="180" mass="21413">MTSTLWNHLKTITHHRHLVMKNCFRCGLYKRGLLHDLSKYSPQELYVHRYWTGTHSPIHQDKVEHGGCSKAWLHHKGHNAHHLEYWLDNSKEGTIAQPMTDEYLVELLCDRIGASKNYLKDKYTDASPYEYNEKTKHTILTHLKTAQQIHDALYYLKEVGEDQFFKTVREELKRKKKIKK</sequence>
<dbReference type="PATRIC" id="fig|1234409.3.peg.599"/>
<organism evidence="1 2">
    <name type="scientific">Catellicoccus marimammalium M35/04/3</name>
    <dbReference type="NCBI Taxonomy" id="1234409"/>
    <lineage>
        <taxon>Bacteria</taxon>
        <taxon>Bacillati</taxon>
        <taxon>Bacillota</taxon>
        <taxon>Bacilli</taxon>
        <taxon>Lactobacillales</taxon>
        <taxon>Enterococcaceae</taxon>
        <taxon>Catellicoccus</taxon>
    </lineage>
</organism>
<gene>
    <name evidence="1" type="ORF">C683_0648</name>
</gene>
<proteinExistence type="predicted"/>
<evidence type="ECO:0000313" key="1">
    <source>
        <dbReference type="EMBL" id="EKU27317.1"/>
    </source>
</evidence>
<name>K8ZB89_9ENTE</name>
<evidence type="ECO:0000313" key="2">
    <source>
        <dbReference type="Proteomes" id="UP000016057"/>
    </source>
</evidence>